<dbReference type="GO" id="GO:0004812">
    <property type="term" value="F:aminoacyl-tRNA ligase activity"/>
    <property type="evidence" value="ECO:0007669"/>
    <property type="project" value="UniProtKB-KW"/>
</dbReference>
<gene>
    <name evidence="1" type="ORF">C4E15_18095</name>
</gene>
<evidence type="ECO:0000313" key="2">
    <source>
        <dbReference type="Proteomes" id="UP000239990"/>
    </source>
</evidence>
<organism evidence="1 2">
    <name type="scientific">Achromobacter spanius</name>
    <dbReference type="NCBI Taxonomy" id="217203"/>
    <lineage>
        <taxon>Bacteria</taxon>
        <taxon>Pseudomonadati</taxon>
        <taxon>Pseudomonadota</taxon>
        <taxon>Betaproteobacteria</taxon>
        <taxon>Burkholderiales</taxon>
        <taxon>Alcaligenaceae</taxon>
        <taxon>Achromobacter</taxon>
    </lineage>
</organism>
<dbReference type="Proteomes" id="UP000239990">
    <property type="component" value="Unassembled WGS sequence"/>
</dbReference>
<reference evidence="1 2" key="1">
    <citation type="submission" date="2018-02" db="EMBL/GenBank/DDBJ databases">
        <title>Draft Genome of Achromobacter spanius stain 6.</title>
        <authorList>
            <person name="Gunasekera T.S."/>
            <person name="Radwan O."/>
            <person name="Ruiz O.N."/>
        </authorList>
    </citation>
    <scope>NUCLEOTIDE SEQUENCE [LARGE SCALE GENOMIC DNA]</scope>
    <source>
        <strain evidence="1 2">6</strain>
    </source>
</reference>
<accession>A0A2S5GPM8</accession>
<sequence>MLWAAFRLWRVQSRMRNVAADMDPRIMQDVGVPEWLVHETTVHRELARLRNVDYLRW</sequence>
<keyword evidence="1" id="KW-0030">Aminoacyl-tRNA synthetase</keyword>
<dbReference type="EMBL" id="PREU01000008">
    <property type="protein sequence ID" value="PPA74845.1"/>
    <property type="molecule type" value="Genomic_DNA"/>
</dbReference>
<protein>
    <submittedName>
        <fullName evidence="1">Isoleucyl-tRNA synthetase</fullName>
    </submittedName>
</protein>
<proteinExistence type="predicted"/>
<comment type="caution">
    <text evidence="1">The sequence shown here is derived from an EMBL/GenBank/DDBJ whole genome shotgun (WGS) entry which is preliminary data.</text>
</comment>
<name>A0A2S5GPM8_9BURK</name>
<evidence type="ECO:0000313" key="1">
    <source>
        <dbReference type="EMBL" id="PPA74845.1"/>
    </source>
</evidence>
<dbReference type="OrthoDB" id="9154218at2"/>
<dbReference type="AlphaFoldDB" id="A0A2S5GPM8"/>
<keyword evidence="1" id="KW-0436">Ligase</keyword>